<evidence type="ECO:0000259" key="7">
    <source>
        <dbReference type="Pfam" id="PF02562"/>
    </source>
</evidence>
<name>A0A252F5I6_9FIRM</name>
<evidence type="ECO:0000313" key="9">
    <source>
        <dbReference type="Proteomes" id="UP000194903"/>
    </source>
</evidence>
<dbReference type="SUPFAM" id="SSF52540">
    <property type="entry name" value="P-loop containing nucleoside triphosphate hydrolases"/>
    <property type="match status" value="1"/>
</dbReference>
<dbReference type="GO" id="GO:0005524">
    <property type="term" value="F:ATP binding"/>
    <property type="evidence" value="ECO:0007669"/>
    <property type="project" value="UniProtKB-KW"/>
</dbReference>
<dbReference type="Gene3D" id="3.40.50.300">
    <property type="entry name" value="P-loop containing nucleotide triphosphate hydrolases"/>
    <property type="match status" value="1"/>
</dbReference>
<evidence type="ECO:0000256" key="6">
    <source>
        <dbReference type="ARBA" id="ARBA00039970"/>
    </source>
</evidence>
<keyword evidence="3" id="KW-0963">Cytoplasm</keyword>
<evidence type="ECO:0000256" key="1">
    <source>
        <dbReference type="ARBA" id="ARBA00004496"/>
    </source>
</evidence>
<dbReference type="PANTHER" id="PTHR30473">
    <property type="entry name" value="PROTEIN PHOH"/>
    <property type="match status" value="1"/>
</dbReference>
<dbReference type="FunFam" id="3.40.50.300:FF:000013">
    <property type="entry name" value="PhoH family ATPase"/>
    <property type="match status" value="1"/>
</dbReference>
<sequence>MAEMTMHIDAIDLIMGIFGAFDENMKVLEKELDVTVLSRETELKVTGADAGNVELAMKTIQSLMQLAERGESIGTQTVQYVLGLVRDGRQNQVSEIGKDVVCITAKGKPIKAKTLGQKRYMDAMRTHTVTIGIGPAGTGKTYLAVAAAVAAFRDKQVSRIILTRPAVEAGEKLGFLPGDLQSKVDPYLRPLYDGLFDMMGAETFNKLLERGSIEVAPLAYMRGRTLDDSFIILDEAQNTTPEQMKMFLTRIGFGSKAVVTGDITQIDLPGDRVSGLKEAVKVLKNVEDIAQCQLTDRDVVRHELVQRIVRAYEKYEQQKVMRQAKEAQKRRPAARK</sequence>
<organism evidence="8 9">
    <name type="scientific">Butyricicoccus porcorum</name>
    <dbReference type="NCBI Taxonomy" id="1945634"/>
    <lineage>
        <taxon>Bacteria</taxon>
        <taxon>Bacillati</taxon>
        <taxon>Bacillota</taxon>
        <taxon>Clostridia</taxon>
        <taxon>Eubacteriales</taxon>
        <taxon>Butyricicoccaceae</taxon>
        <taxon>Butyricicoccus</taxon>
    </lineage>
</organism>
<proteinExistence type="inferred from homology"/>
<dbReference type="AlphaFoldDB" id="A0A252F5I6"/>
<protein>
    <recommendedName>
        <fullName evidence="6">PhoH-like protein</fullName>
    </recommendedName>
</protein>
<evidence type="ECO:0000256" key="5">
    <source>
        <dbReference type="ARBA" id="ARBA00022840"/>
    </source>
</evidence>
<dbReference type="PANTHER" id="PTHR30473:SF1">
    <property type="entry name" value="PHOH-LIKE PROTEIN"/>
    <property type="match status" value="1"/>
</dbReference>
<evidence type="ECO:0000256" key="3">
    <source>
        <dbReference type="ARBA" id="ARBA00022490"/>
    </source>
</evidence>
<keyword evidence="4" id="KW-0547">Nucleotide-binding</keyword>
<dbReference type="EMBL" id="NHOC01000004">
    <property type="protein sequence ID" value="OUM21029.1"/>
    <property type="molecule type" value="Genomic_DNA"/>
</dbReference>
<comment type="caution">
    <text evidence="8">The sequence shown here is derived from an EMBL/GenBank/DDBJ whole genome shotgun (WGS) entry which is preliminary data.</text>
</comment>
<keyword evidence="9" id="KW-1185">Reference proteome</keyword>
<dbReference type="Proteomes" id="UP000194903">
    <property type="component" value="Unassembled WGS sequence"/>
</dbReference>
<comment type="similarity">
    <text evidence="2">Belongs to the PhoH family.</text>
</comment>
<accession>A0A252F5I6</accession>
<dbReference type="Pfam" id="PF02562">
    <property type="entry name" value="PhoH"/>
    <property type="match status" value="1"/>
</dbReference>
<evidence type="ECO:0000256" key="4">
    <source>
        <dbReference type="ARBA" id="ARBA00022741"/>
    </source>
</evidence>
<evidence type="ECO:0000256" key="2">
    <source>
        <dbReference type="ARBA" id="ARBA00010393"/>
    </source>
</evidence>
<gene>
    <name evidence="8" type="ORF">CBW42_05455</name>
</gene>
<comment type="subcellular location">
    <subcellularLocation>
        <location evidence="1">Cytoplasm</location>
    </subcellularLocation>
</comment>
<dbReference type="OrthoDB" id="9773137at2"/>
<reference evidence="8 9" key="1">
    <citation type="submission" date="2017-05" db="EMBL/GenBank/DDBJ databases">
        <title>Butyricicoccus porcorum sp. nov. a butyrate-producing bacterium from the swine intestinal tract.</title>
        <authorList>
            <person name="Trachsel J."/>
            <person name="Humphrey S."/>
            <person name="Allen H.K."/>
        </authorList>
    </citation>
    <scope>NUCLEOTIDE SEQUENCE [LARGE SCALE GENOMIC DNA]</scope>
    <source>
        <strain evidence="8">BB10</strain>
    </source>
</reference>
<dbReference type="InterPro" id="IPR051451">
    <property type="entry name" value="PhoH2-like"/>
</dbReference>
<dbReference type="InterPro" id="IPR027417">
    <property type="entry name" value="P-loop_NTPase"/>
</dbReference>
<evidence type="ECO:0000313" key="8">
    <source>
        <dbReference type="EMBL" id="OUM21029.1"/>
    </source>
</evidence>
<keyword evidence="5" id="KW-0067">ATP-binding</keyword>
<dbReference type="RefSeq" id="WP_087018539.1">
    <property type="nucleotide sequence ID" value="NZ_CP178353.1"/>
</dbReference>
<dbReference type="GO" id="GO:0005829">
    <property type="term" value="C:cytosol"/>
    <property type="evidence" value="ECO:0007669"/>
    <property type="project" value="TreeGrafter"/>
</dbReference>
<feature type="domain" description="PhoH-like protein" evidence="7">
    <location>
        <begin position="110"/>
        <end position="313"/>
    </location>
</feature>
<dbReference type="InterPro" id="IPR003714">
    <property type="entry name" value="PhoH"/>
</dbReference>